<comment type="caution">
    <text evidence="4">The sequence shown here is derived from an EMBL/GenBank/DDBJ whole genome shotgun (WGS) entry which is preliminary data.</text>
</comment>
<dbReference type="AlphaFoldDB" id="A0A6A4UZX4"/>
<feature type="coiled-coil region" evidence="1">
    <location>
        <begin position="199"/>
        <end position="233"/>
    </location>
</feature>
<dbReference type="GO" id="GO:0005096">
    <property type="term" value="F:GTPase activator activity"/>
    <property type="evidence" value="ECO:0007669"/>
    <property type="project" value="TreeGrafter"/>
</dbReference>
<evidence type="ECO:0000313" key="4">
    <source>
        <dbReference type="EMBL" id="KAF0288046.1"/>
    </source>
</evidence>
<dbReference type="InterPro" id="IPR000156">
    <property type="entry name" value="Ran_bind_dom"/>
</dbReference>
<feature type="coiled-coil region" evidence="1">
    <location>
        <begin position="57"/>
        <end position="172"/>
    </location>
</feature>
<dbReference type="SMART" id="SM00160">
    <property type="entry name" value="RanBD"/>
    <property type="match status" value="1"/>
</dbReference>
<dbReference type="OrthoDB" id="6356316at2759"/>
<dbReference type="InterPro" id="IPR045255">
    <property type="entry name" value="RanBP1-like"/>
</dbReference>
<dbReference type="PROSITE" id="PS50196">
    <property type="entry name" value="RANBD1"/>
    <property type="match status" value="1"/>
</dbReference>
<dbReference type="FunFam" id="2.30.29.30:FF:000018">
    <property type="entry name" value="E3 SUMO-protein ligase RanBP2"/>
    <property type="match status" value="1"/>
</dbReference>
<gene>
    <name evidence="4" type="primary">RGPD5_1</name>
    <name evidence="4" type="ORF">FJT64_013564</name>
</gene>
<evidence type="ECO:0000313" key="5">
    <source>
        <dbReference type="Proteomes" id="UP000440578"/>
    </source>
</evidence>
<keyword evidence="5" id="KW-1185">Reference proteome</keyword>
<sequence length="598" mass="64386">MPVKEVRPLMDRLCDELQGLKEAVITLIGQQWPPTAGPHTRPQSSAELRDAVLADVRGMLNEELRQLHRELQKLSEVRPLMDRLCDELKGLKEAVITLTEQQSPPTAGPHTRPQSPAELRDAVLADVRDMLNEELRQLRRELQELSEVRPLMDRLCDELKGLKEAVITLTEQQWPPTAGPHTRPQSSAELRDAVLADVRGMLNEELRQLRRELQELSLEVAQMKNQKQLEVDQMKNQKQLEAQVAPQLQPPAIPQELFSFGGKAPATAAPTIFGSGFSNTTPATGTVCSTDGGLRFGQAPSAWTGRTTTGASAAASTGFSFGPTTATPSTQSAAASLAASPATTTGLRFGQGLTSVSFTTPTASTSAAKTSLGGFSFTTTPNIKKSEPVPATATTTQSEAKPSPFAGFSFSLIGQGSAGALSFAAVADSGPGFKKDCSFIGFTGSGAPAFGSSPARGADGQDLDTTTEEYEPSVHFEPVVPLPELVDTKTGEESEEKLFGHCAKLYRMDTATKEWKERGIGEIKILKNADTGKCRVLMRREQVLKLCANHVIRPEMSLMPLKSSQSVWVWSASDFSEGEASQETLAVKFRTPELVGAA</sequence>
<dbReference type="GO" id="GO:0005737">
    <property type="term" value="C:cytoplasm"/>
    <property type="evidence" value="ECO:0007669"/>
    <property type="project" value="TreeGrafter"/>
</dbReference>
<name>A0A6A4UZX4_AMPAM</name>
<accession>A0A6A4UZX4</accession>
<dbReference type="GO" id="GO:0005643">
    <property type="term" value="C:nuclear pore"/>
    <property type="evidence" value="ECO:0007669"/>
    <property type="project" value="TreeGrafter"/>
</dbReference>
<feature type="domain" description="RanBD1" evidence="3">
    <location>
        <begin position="475"/>
        <end position="598"/>
    </location>
</feature>
<dbReference type="Proteomes" id="UP000440578">
    <property type="component" value="Unassembled WGS sequence"/>
</dbReference>
<reference evidence="4 5" key="1">
    <citation type="submission" date="2019-07" db="EMBL/GenBank/DDBJ databases">
        <title>Draft genome assembly of a fouling barnacle, Amphibalanus amphitrite (Darwin, 1854): The first reference genome for Thecostraca.</title>
        <authorList>
            <person name="Kim W."/>
        </authorList>
    </citation>
    <scope>NUCLEOTIDE SEQUENCE [LARGE SCALE GENOMIC DNA]</scope>
    <source>
        <strain evidence="4">SNU_AA5</strain>
        <tissue evidence="4">Soma without cirri and trophi</tissue>
    </source>
</reference>
<dbReference type="Pfam" id="PF00638">
    <property type="entry name" value="Ran_BP1"/>
    <property type="match status" value="1"/>
</dbReference>
<dbReference type="SUPFAM" id="SSF50729">
    <property type="entry name" value="PH domain-like"/>
    <property type="match status" value="1"/>
</dbReference>
<organism evidence="4 5">
    <name type="scientific">Amphibalanus amphitrite</name>
    <name type="common">Striped barnacle</name>
    <name type="synonym">Balanus amphitrite</name>
    <dbReference type="NCBI Taxonomy" id="1232801"/>
    <lineage>
        <taxon>Eukaryota</taxon>
        <taxon>Metazoa</taxon>
        <taxon>Ecdysozoa</taxon>
        <taxon>Arthropoda</taxon>
        <taxon>Crustacea</taxon>
        <taxon>Multicrustacea</taxon>
        <taxon>Cirripedia</taxon>
        <taxon>Thoracica</taxon>
        <taxon>Thoracicalcarea</taxon>
        <taxon>Balanomorpha</taxon>
        <taxon>Balanoidea</taxon>
        <taxon>Balanidae</taxon>
        <taxon>Amphibalaninae</taxon>
        <taxon>Amphibalanus</taxon>
    </lineage>
</organism>
<protein>
    <submittedName>
        <fullName evidence="4">RANBP2-like and GRIP domain-containing protein 5/6</fullName>
    </submittedName>
</protein>
<evidence type="ECO:0000256" key="1">
    <source>
        <dbReference type="SAM" id="Coils"/>
    </source>
</evidence>
<evidence type="ECO:0000259" key="3">
    <source>
        <dbReference type="PROSITE" id="PS50196"/>
    </source>
</evidence>
<dbReference type="EMBL" id="VIIS01002138">
    <property type="protein sequence ID" value="KAF0288046.1"/>
    <property type="molecule type" value="Genomic_DNA"/>
</dbReference>
<proteinExistence type="predicted"/>
<feature type="region of interest" description="Disordered" evidence="2">
    <location>
        <begin position="377"/>
        <end position="400"/>
    </location>
</feature>
<keyword evidence="1" id="KW-0175">Coiled coil</keyword>
<dbReference type="InterPro" id="IPR011993">
    <property type="entry name" value="PH-like_dom_sf"/>
</dbReference>
<dbReference type="PANTHER" id="PTHR23138">
    <property type="entry name" value="RAN BINDING PROTEIN"/>
    <property type="match status" value="1"/>
</dbReference>
<dbReference type="Gene3D" id="2.30.29.30">
    <property type="entry name" value="Pleckstrin-homology domain (PH domain)/Phosphotyrosine-binding domain (PTB)"/>
    <property type="match status" value="1"/>
</dbReference>
<evidence type="ECO:0000256" key="2">
    <source>
        <dbReference type="SAM" id="MobiDB-lite"/>
    </source>
</evidence>
<dbReference type="PANTHER" id="PTHR23138:SF87">
    <property type="entry name" value="E3 SUMO-PROTEIN LIGASE RANBP2"/>
    <property type="match status" value="1"/>
</dbReference>